<gene>
    <name evidence="5" type="ORF">WG929_13925</name>
</gene>
<dbReference type="PANTHER" id="PTHR43618:SF8">
    <property type="entry name" value="7ALPHA-HYDROXYSTEROID DEHYDROGENASE"/>
    <property type="match status" value="1"/>
</dbReference>
<dbReference type="InterPro" id="IPR052178">
    <property type="entry name" value="Sec_Metab_Biosynth_SDR"/>
</dbReference>
<dbReference type="RefSeq" id="WP_416206539.1">
    <property type="nucleotide sequence ID" value="NZ_JBBKTX010000017.1"/>
</dbReference>
<dbReference type="InterPro" id="IPR020904">
    <property type="entry name" value="Sc_DH/Rdtase_CS"/>
</dbReference>
<dbReference type="PRINTS" id="PR00081">
    <property type="entry name" value="GDHRDH"/>
</dbReference>
<dbReference type="SUPFAM" id="SSF51735">
    <property type="entry name" value="NAD(P)-binding Rossmann-fold domains"/>
    <property type="match status" value="1"/>
</dbReference>
<dbReference type="InterPro" id="IPR036291">
    <property type="entry name" value="NAD(P)-bd_dom_sf"/>
</dbReference>
<dbReference type="NCBIfam" id="NF006070">
    <property type="entry name" value="PRK08213.1"/>
    <property type="match status" value="1"/>
</dbReference>
<comment type="caution">
    <text evidence="5">The sequence shown here is derived from an EMBL/GenBank/DDBJ whole genome shotgun (WGS) entry which is preliminary data.</text>
</comment>
<keyword evidence="6" id="KW-1185">Reference proteome</keyword>
<keyword evidence="3" id="KW-0560">Oxidoreductase</keyword>
<dbReference type="Pfam" id="PF00106">
    <property type="entry name" value="adh_short"/>
    <property type="match status" value="1"/>
</dbReference>
<dbReference type="PANTHER" id="PTHR43618">
    <property type="entry name" value="7-ALPHA-HYDROXYSTEROID DEHYDROGENASE"/>
    <property type="match status" value="1"/>
</dbReference>
<dbReference type="EMBL" id="JBBKTX010000017">
    <property type="protein sequence ID" value="MFK4753509.1"/>
    <property type="molecule type" value="Genomic_DNA"/>
</dbReference>
<organism evidence="5 6">
    <name type="scientific">Oceanobacter antarcticus</name>
    <dbReference type="NCBI Taxonomy" id="3133425"/>
    <lineage>
        <taxon>Bacteria</taxon>
        <taxon>Pseudomonadati</taxon>
        <taxon>Pseudomonadota</taxon>
        <taxon>Gammaproteobacteria</taxon>
        <taxon>Oceanospirillales</taxon>
        <taxon>Oceanospirillaceae</taxon>
        <taxon>Oceanobacter</taxon>
    </lineage>
</organism>
<dbReference type="InterPro" id="IPR002347">
    <property type="entry name" value="SDR_fam"/>
</dbReference>
<evidence type="ECO:0000313" key="6">
    <source>
        <dbReference type="Proteomes" id="UP001620597"/>
    </source>
</evidence>
<sequence>MFDLSGKTALITGGSRGLGLQIAAGYLQQGARVILTARKAAELEEAKTELLPVAKGDASRILSCVSDLQDLDAIPAMVEQLLAEVGSIDILVNNAGTSWAAPMEEHPLEAWNKVMTLNITAPFVLTREIGRQCMIVRRYGKIINIASIGGLSGNPPGLNMNTIGYNTSKAAMINFTKALASEWGKYNINVNALCPGFFQSKLSAKLLESISDQVLPAVPLQRFGAETDLQGPAVFFAADASCHVTGTALAVDGGVTCA</sequence>
<evidence type="ECO:0000313" key="5">
    <source>
        <dbReference type="EMBL" id="MFK4753509.1"/>
    </source>
</evidence>
<dbReference type="Proteomes" id="UP001620597">
    <property type="component" value="Unassembled WGS sequence"/>
</dbReference>
<dbReference type="Gene3D" id="3.40.50.720">
    <property type="entry name" value="NAD(P)-binding Rossmann-like Domain"/>
    <property type="match status" value="1"/>
</dbReference>
<keyword evidence="2" id="KW-0521">NADP</keyword>
<name>A0ABW8NKJ7_9GAMM</name>
<proteinExistence type="inferred from homology"/>
<evidence type="ECO:0000256" key="3">
    <source>
        <dbReference type="ARBA" id="ARBA00023002"/>
    </source>
</evidence>
<comment type="similarity">
    <text evidence="1 4">Belongs to the short-chain dehydrogenases/reductases (SDR) family.</text>
</comment>
<protein>
    <submittedName>
        <fullName evidence="5">SDR family oxidoreductase</fullName>
    </submittedName>
</protein>
<dbReference type="PRINTS" id="PR00080">
    <property type="entry name" value="SDRFAMILY"/>
</dbReference>
<evidence type="ECO:0000256" key="2">
    <source>
        <dbReference type="ARBA" id="ARBA00022857"/>
    </source>
</evidence>
<dbReference type="PROSITE" id="PS00061">
    <property type="entry name" value="ADH_SHORT"/>
    <property type="match status" value="1"/>
</dbReference>
<reference evidence="5 6" key="1">
    <citation type="submission" date="2024-03" db="EMBL/GenBank/DDBJ databases">
        <title>High-quality draft genome sequence of Oceanobacter sp. wDCs-4.</title>
        <authorList>
            <person name="Dong C."/>
        </authorList>
    </citation>
    <scope>NUCLEOTIDE SEQUENCE [LARGE SCALE GENOMIC DNA]</scope>
    <source>
        <strain evidence="6">wDCs-4</strain>
    </source>
</reference>
<evidence type="ECO:0000256" key="1">
    <source>
        <dbReference type="ARBA" id="ARBA00006484"/>
    </source>
</evidence>
<evidence type="ECO:0000256" key="4">
    <source>
        <dbReference type="RuleBase" id="RU000363"/>
    </source>
</evidence>
<accession>A0ABW8NKJ7</accession>